<evidence type="ECO:0000313" key="2">
    <source>
        <dbReference type="EMBL" id="KZN40700.1"/>
    </source>
</evidence>
<evidence type="ECO:0000259" key="1">
    <source>
        <dbReference type="PROSITE" id="PS50925"/>
    </source>
</evidence>
<accession>A0A166XR03</accession>
<comment type="caution">
    <text evidence="2">The sequence shown here is derived from an EMBL/GenBank/DDBJ whole genome shotgun (WGS) entry which is preliminary data.</text>
</comment>
<organism evidence="2 3">
    <name type="scientific">Pseudoalteromonas luteoviolacea DSM 6061</name>
    <dbReference type="NCBI Taxonomy" id="1365250"/>
    <lineage>
        <taxon>Bacteria</taxon>
        <taxon>Pseudomonadati</taxon>
        <taxon>Pseudomonadota</taxon>
        <taxon>Gammaproteobacteria</taxon>
        <taxon>Alteromonadales</taxon>
        <taxon>Pseudoalteromonadaceae</taxon>
        <taxon>Pseudoalteromonas</taxon>
    </lineage>
</organism>
<dbReference type="PATRIC" id="fig|1365250.3.peg.1479"/>
<proteinExistence type="predicted"/>
<evidence type="ECO:0000313" key="3">
    <source>
        <dbReference type="Proteomes" id="UP000076643"/>
    </source>
</evidence>
<sequence>MFQLVYISKAKKRHTELELAKMMSKFRQRNVANGITGLLLYDGKGTFIQLLEGKKEEVRALFEVISKDPRHERINKLHEQAVPERVFSHWKMGFRCFDSSKLCNEEGFSEFLSQEDNYAFLQSHPDFSVQLLCYFKTC</sequence>
<gene>
    <name evidence="2" type="ORF">N475_11265</name>
</gene>
<reference evidence="2 3" key="1">
    <citation type="submission" date="2013-07" db="EMBL/GenBank/DDBJ databases">
        <title>Comparative Genomic and Metabolomic Analysis of Twelve Strains of Pseudoalteromonas luteoviolacea.</title>
        <authorList>
            <person name="Vynne N.G."/>
            <person name="Mansson M."/>
            <person name="Gram L."/>
        </authorList>
    </citation>
    <scope>NUCLEOTIDE SEQUENCE [LARGE SCALE GENOMIC DNA]</scope>
    <source>
        <strain evidence="2 3">DSM 6061</strain>
    </source>
</reference>
<dbReference type="InterPro" id="IPR007024">
    <property type="entry name" value="BLUF_domain"/>
</dbReference>
<dbReference type="SMART" id="SM01034">
    <property type="entry name" value="BLUF"/>
    <property type="match status" value="1"/>
</dbReference>
<dbReference type="GO" id="GO:0009882">
    <property type="term" value="F:blue light photoreceptor activity"/>
    <property type="evidence" value="ECO:0007669"/>
    <property type="project" value="InterPro"/>
</dbReference>
<dbReference type="Gene3D" id="3.30.70.100">
    <property type="match status" value="1"/>
</dbReference>
<dbReference type="Pfam" id="PF04940">
    <property type="entry name" value="BLUF"/>
    <property type="match status" value="1"/>
</dbReference>
<dbReference type="GeneID" id="57363948"/>
<dbReference type="PROSITE" id="PS50925">
    <property type="entry name" value="BLUF"/>
    <property type="match status" value="1"/>
</dbReference>
<name>A0A166XR03_9GAMM</name>
<dbReference type="Proteomes" id="UP000076643">
    <property type="component" value="Unassembled WGS sequence"/>
</dbReference>
<feature type="domain" description="BLUF" evidence="1">
    <location>
        <begin position="1"/>
        <end position="93"/>
    </location>
</feature>
<dbReference type="RefSeq" id="WP_063357374.1">
    <property type="nucleotide sequence ID" value="NZ_AQHB01000035.1"/>
</dbReference>
<dbReference type="SUPFAM" id="SSF54975">
    <property type="entry name" value="Acylphosphatase/BLUF domain-like"/>
    <property type="match status" value="1"/>
</dbReference>
<dbReference type="GO" id="GO:0071949">
    <property type="term" value="F:FAD binding"/>
    <property type="evidence" value="ECO:0007669"/>
    <property type="project" value="InterPro"/>
</dbReference>
<dbReference type="EMBL" id="AUYB01000093">
    <property type="protein sequence ID" value="KZN40700.1"/>
    <property type="molecule type" value="Genomic_DNA"/>
</dbReference>
<protein>
    <recommendedName>
        <fullName evidence="1">BLUF domain-containing protein</fullName>
    </recommendedName>
</protein>
<keyword evidence="3" id="KW-1185">Reference proteome</keyword>
<dbReference type="AlphaFoldDB" id="A0A166XR03"/>
<dbReference type="InterPro" id="IPR036046">
    <property type="entry name" value="Acylphosphatase-like_dom_sf"/>
</dbReference>